<dbReference type="InterPro" id="IPR050360">
    <property type="entry name" value="MFS_Sugar_Transporters"/>
</dbReference>
<keyword evidence="7" id="KW-1185">Reference proteome</keyword>
<dbReference type="GO" id="GO:0005351">
    <property type="term" value="F:carbohydrate:proton symporter activity"/>
    <property type="evidence" value="ECO:0007669"/>
    <property type="project" value="TreeGrafter"/>
</dbReference>
<dbReference type="GO" id="GO:0090729">
    <property type="term" value="F:toxin activity"/>
    <property type="evidence" value="ECO:0007669"/>
    <property type="project" value="InterPro"/>
</dbReference>
<accession>A0A8H5PWB3</accession>
<feature type="transmembrane region" description="Helical" evidence="5">
    <location>
        <begin position="587"/>
        <end position="610"/>
    </location>
</feature>
<evidence type="ECO:0000313" key="6">
    <source>
        <dbReference type="EMBL" id="KAF5603824.1"/>
    </source>
</evidence>
<reference evidence="6 7" key="1">
    <citation type="submission" date="2020-05" db="EMBL/GenBank/DDBJ databases">
        <title>Identification and distribution of gene clusters putatively required for synthesis of sphingolipid metabolism inhibitors in phylogenetically diverse species of the filamentous fungus Fusarium.</title>
        <authorList>
            <person name="Kim H.-S."/>
            <person name="Busman M."/>
            <person name="Brown D.W."/>
            <person name="Divon H."/>
            <person name="Uhlig S."/>
            <person name="Proctor R.H."/>
        </authorList>
    </citation>
    <scope>NUCLEOTIDE SEQUENCE [LARGE SCALE GENOMIC DNA]</scope>
    <source>
        <strain evidence="6 7">NRRL 66333</strain>
    </source>
</reference>
<feature type="transmembrane region" description="Helical" evidence="5">
    <location>
        <begin position="496"/>
        <end position="517"/>
    </location>
</feature>
<dbReference type="InterPro" id="IPR005828">
    <property type="entry name" value="MFS_sugar_transport-like"/>
</dbReference>
<dbReference type="Pfam" id="PF00083">
    <property type="entry name" value="Sugar_tr"/>
    <property type="match status" value="1"/>
</dbReference>
<evidence type="ECO:0000256" key="3">
    <source>
        <dbReference type="ARBA" id="ARBA00022989"/>
    </source>
</evidence>
<evidence type="ECO:0000256" key="2">
    <source>
        <dbReference type="ARBA" id="ARBA00022692"/>
    </source>
</evidence>
<feature type="transmembrane region" description="Helical" evidence="5">
    <location>
        <begin position="622"/>
        <end position="640"/>
    </location>
</feature>
<evidence type="ECO:0000313" key="7">
    <source>
        <dbReference type="Proteomes" id="UP000547976"/>
    </source>
</evidence>
<dbReference type="EMBL" id="JAAOAV010000086">
    <property type="protein sequence ID" value="KAF5603824.1"/>
    <property type="molecule type" value="Genomic_DNA"/>
</dbReference>
<sequence>MISDDLAREVKVITTHDVLKAASINNPEKYMPNEDVEVDNVTKVLKVVVSIGLNEVPVVGGMLSGLIGLFWPGGDDSIWEGTKDNVERLVDEKIGEQTAKDNRLRLKGICKVLQIFAQEPPKIQARNFHGVVNILMENEPLIFENESPWYNLPYLAPFGTLYLSALYTQWKHCEKIDKSSDSKPAYKKLLEEEVYRLQALVQDAKKNCIERRKKDIKLEQLNAYDQITMEDPHSHTEITVTGALEDIFKNGRMQLDFEVESKYSAEIDKILEPTHLWGRFIPGHEQDIQTYHHLEYPGGEWKGITSETKFTNPQAVPGGLGRLCKIEWFIAPDYYNTNEVVGLSLVFENTEIMLGSRRGGYVCAIELGREVVIGVKTKVSTDYRDRDRIEYIEFTYAPATIDAQGNLSLLAKDRVEEATKSLRRIRKDKSEKDMEFKHAHSNDHKSKWSELIDAKIRRRTMVALLAIFVQQITGQTFASQYSVIFYLSQGFGARSFVFSVLSSVAGLACLFITWSTVDLVGRRVLLLVGGTGMAVFLFIVGAVGTIKNPTETQQNALVASSAYALSWAPVSYIVLSEAASSHIKEKTNLVASVISVLTTFATSFTLPYLLSKPYAALGAKVGFIYGSFCVAMVVLAYFFIPELKGRSLEEVDQLFTSGESLRKLGFLKTRTAEKAYESHAKQ</sequence>
<dbReference type="Gene3D" id="1.20.190.10">
    <property type="entry name" value="Pesticidal crystal protein, N-terminal domain"/>
    <property type="match status" value="1"/>
</dbReference>
<dbReference type="SUPFAM" id="SSF103473">
    <property type="entry name" value="MFS general substrate transporter"/>
    <property type="match status" value="1"/>
</dbReference>
<dbReference type="PANTHER" id="PTHR48022">
    <property type="entry name" value="PLASTIDIC GLUCOSE TRANSPORTER 4"/>
    <property type="match status" value="1"/>
</dbReference>
<dbReference type="PANTHER" id="PTHR48022:SF77">
    <property type="entry name" value="MAJOR FACILITATOR SUPERFAMILY (MFS) PROFILE DOMAIN-CONTAINING PROTEIN"/>
    <property type="match status" value="1"/>
</dbReference>
<feature type="transmembrane region" description="Helical" evidence="5">
    <location>
        <begin position="556"/>
        <end position="575"/>
    </location>
</feature>
<gene>
    <name evidence="6" type="ORF">FSUBG_7073</name>
</gene>
<dbReference type="GO" id="GO:0016020">
    <property type="term" value="C:membrane"/>
    <property type="evidence" value="ECO:0007669"/>
    <property type="project" value="UniProtKB-SubCell"/>
</dbReference>
<dbReference type="InterPro" id="IPR036716">
    <property type="entry name" value="Pest_crys_N_sf"/>
</dbReference>
<name>A0A8H5PWB3_GIBSU</name>
<proteinExistence type="predicted"/>
<organism evidence="6 7">
    <name type="scientific">Gibberella subglutinans</name>
    <name type="common">Fusarium subglutinans</name>
    <dbReference type="NCBI Taxonomy" id="42677"/>
    <lineage>
        <taxon>Eukaryota</taxon>
        <taxon>Fungi</taxon>
        <taxon>Dikarya</taxon>
        <taxon>Ascomycota</taxon>
        <taxon>Pezizomycotina</taxon>
        <taxon>Sordariomycetes</taxon>
        <taxon>Hypocreomycetidae</taxon>
        <taxon>Hypocreales</taxon>
        <taxon>Nectriaceae</taxon>
        <taxon>Fusarium</taxon>
        <taxon>Fusarium fujikuroi species complex</taxon>
    </lineage>
</organism>
<dbReference type="Gene3D" id="1.20.1250.20">
    <property type="entry name" value="MFS general substrate transporter like domains"/>
    <property type="match status" value="1"/>
</dbReference>
<dbReference type="AlphaFoldDB" id="A0A8H5PWB3"/>
<dbReference type="RefSeq" id="XP_036537425.1">
    <property type="nucleotide sequence ID" value="XM_036685339.1"/>
</dbReference>
<keyword evidence="2 5" id="KW-0812">Transmembrane</keyword>
<keyword evidence="3 5" id="KW-1133">Transmembrane helix</keyword>
<dbReference type="GeneID" id="59320057"/>
<dbReference type="SUPFAM" id="SSF56849">
    <property type="entry name" value="delta-Endotoxin (insectocide), N-terminal domain"/>
    <property type="match status" value="1"/>
</dbReference>
<evidence type="ECO:0000256" key="4">
    <source>
        <dbReference type="ARBA" id="ARBA00023136"/>
    </source>
</evidence>
<protein>
    <submittedName>
        <fullName evidence="6">Hexose transporter 2</fullName>
    </submittedName>
</protein>
<dbReference type="InterPro" id="IPR036259">
    <property type="entry name" value="MFS_trans_sf"/>
</dbReference>
<dbReference type="OrthoDB" id="5065185at2759"/>
<evidence type="ECO:0000256" key="1">
    <source>
        <dbReference type="ARBA" id="ARBA00004141"/>
    </source>
</evidence>
<evidence type="ECO:0000256" key="5">
    <source>
        <dbReference type="SAM" id="Phobius"/>
    </source>
</evidence>
<feature type="transmembrane region" description="Helical" evidence="5">
    <location>
        <begin position="524"/>
        <end position="544"/>
    </location>
</feature>
<comment type="caution">
    <text evidence="6">The sequence shown here is derived from an EMBL/GenBank/DDBJ whole genome shotgun (WGS) entry which is preliminary data.</text>
</comment>
<comment type="subcellular location">
    <subcellularLocation>
        <location evidence="1">Membrane</location>
        <topology evidence="1">Multi-pass membrane protein</topology>
    </subcellularLocation>
</comment>
<dbReference type="Proteomes" id="UP000547976">
    <property type="component" value="Unassembled WGS sequence"/>
</dbReference>
<keyword evidence="4 5" id="KW-0472">Membrane</keyword>